<evidence type="ECO:0000313" key="2">
    <source>
        <dbReference type="Proteomes" id="UP000245829"/>
    </source>
</evidence>
<organism evidence="1 2">
    <name type="scientific">Nitrosopumilus zosterae</name>
    <dbReference type="NCBI Taxonomy" id="718286"/>
    <lineage>
        <taxon>Archaea</taxon>
        <taxon>Nitrososphaerota</taxon>
        <taxon>Nitrososphaeria</taxon>
        <taxon>Nitrosopumilales</taxon>
        <taxon>Nitrosopumilaceae</taxon>
        <taxon>Nitrosopumilus</taxon>
    </lineage>
</organism>
<gene>
    <name evidence="1" type="ORF">NZNM25_03010</name>
</gene>
<comment type="caution">
    <text evidence="1">The sequence shown here is derived from an EMBL/GenBank/DDBJ whole genome shotgun (WGS) entry which is preliminary data.</text>
</comment>
<dbReference type="Proteomes" id="UP000245829">
    <property type="component" value="Unassembled WGS sequence"/>
</dbReference>
<proteinExistence type="predicted"/>
<reference evidence="1 2" key="1">
    <citation type="submission" date="2018-05" db="EMBL/GenBank/DDBJ databases">
        <title>genome sequencing of Nitrosopumilus sp. NM25.</title>
        <authorList>
            <person name="Mori K."/>
            <person name="Nakagawa T."/>
        </authorList>
    </citation>
    <scope>NUCLEOTIDE SEQUENCE [LARGE SCALE GENOMIC DNA]</scope>
    <source>
        <strain evidence="1 2">NM25</strain>
    </source>
</reference>
<keyword evidence="2" id="KW-1185">Reference proteome</keyword>
<dbReference type="GeneID" id="76209638"/>
<accession>A0A2S2KPB0</accession>
<sequence>MNDKALESIDNRLKIISKLLALDVVKGRQFQEQVKILHEMGMQPSEIADCLGKTANNVRVAVHGIKKKSTQKEVKEQ</sequence>
<dbReference type="EMBL" id="BGKI01000001">
    <property type="protein sequence ID" value="GBH33510.1"/>
    <property type="molecule type" value="Genomic_DNA"/>
</dbReference>
<evidence type="ECO:0000313" key="1">
    <source>
        <dbReference type="EMBL" id="GBH33510.1"/>
    </source>
</evidence>
<name>A0A2S2KPB0_9ARCH</name>
<dbReference type="RefSeq" id="WP_109876155.1">
    <property type="nucleotide sequence ID" value="NZ_AP026695.1"/>
</dbReference>
<protein>
    <recommendedName>
        <fullName evidence="3">RNA polymerase sigma factor 70 region 4 type 2 domain-containing protein</fullName>
    </recommendedName>
</protein>
<evidence type="ECO:0008006" key="3">
    <source>
        <dbReference type="Google" id="ProtNLM"/>
    </source>
</evidence>
<dbReference type="AlphaFoldDB" id="A0A2S2KPB0"/>